<sequence length="646" mass="68743">MPPLEPPHLDDRSFQDIVDETKRLIPRFTPEWTNHNVSDPGVALIELFAWMSEMVLFRVNQVPDRMYVHFLNLVGIEPFPPSVARADLTFWLSAPADRIVPVPAGTEVATAGENPVVFTTNVEAAVAPPVLVAAQAVNGDGQALDVWEDLTVPGASALCFTSTPVAPGDAIYLGARESMGGYAVRLDLSARAEGIGVDPTNPPLAWEVWDGEAWVACQVESDSTGGLNKAGSVLLLLPPRHEPLLVGGVLAHWVRARLMRPQPGQPTYAASPRIASASIVALGITVAAEHATTHPGELLGRSTGVPGQSFTVSDSPVAQRRDEEGVHVVVRGRTQRWDEVPDFASSGPTDHHVVWDSTTGEVRFGPAVRHPDGLVRQHGAVPPDGAEIRVTSYRTGGGVRGNVGARTLTALRSGVPFVASVSNARAARGGVDAETVAEAKLRGPLTLRTGQRAVTASDFEALTRQASIEVARARCLPASSSGSAVVRVLVVPQVRTDPRTHRIDDFALSAELFDEVADALDARRMVGVPVEVGTPFYQGVSVAALVRTLPGRPAAMVRQRISDALTRFVHPLTGGPDGGGWPFDAPLTATAVAQVIEGIDGVLAVDELQLFEYDLRTGRRIGGGRESIPLAEHALFLSADHRVVVR</sequence>
<dbReference type="Proteomes" id="UP000321720">
    <property type="component" value="Unassembled WGS sequence"/>
</dbReference>
<proteinExistence type="predicted"/>
<dbReference type="OrthoDB" id="9027184at2"/>
<accession>A0A511JBH6</accession>
<reference evidence="1 2" key="1">
    <citation type="submission" date="2019-07" db="EMBL/GenBank/DDBJ databases">
        <title>Whole genome shotgun sequence of Cellulomonas composti NBRC 100758.</title>
        <authorList>
            <person name="Hosoyama A."/>
            <person name="Uohara A."/>
            <person name="Ohji S."/>
            <person name="Ichikawa N."/>
        </authorList>
    </citation>
    <scope>NUCLEOTIDE SEQUENCE [LARGE SCALE GENOMIC DNA]</scope>
    <source>
        <strain evidence="1 2">NBRC 100758</strain>
    </source>
</reference>
<organism evidence="1 2">
    <name type="scientific">Cellulomonas composti</name>
    <dbReference type="NCBI Taxonomy" id="266130"/>
    <lineage>
        <taxon>Bacteria</taxon>
        <taxon>Bacillati</taxon>
        <taxon>Actinomycetota</taxon>
        <taxon>Actinomycetes</taxon>
        <taxon>Micrococcales</taxon>
        <taxon>Cellulomonadaceae</taxon>
        <taxon>Cellulomonas</taxon>
    </lineage>
</organism>
<comment type="caution">
    <text evidence="1">The sequence shown here is derived from an EMBL/GenBank/DDBJ whole genome shotgun (WGS) entry which is preliminary data.</text>
</comment>
<keyword evidence="2" id="KW-1185">Reference proteome</keyword>
<dbReference type="EMBL" id="BJWG01000006">
    <property type="protein sequence ID" value="GEL95053.1"/>
    <property type="molecule type" value="Genomic_DNA"/>
</dbReference>
<dbReference type="InterPro" id="IPR011749">
    <property type="entry name" value="CHP02243"/>
</dbReference>
<evidence type="ECO:0000313" key="1">
    <source>
        <dbReference type="EMBL" id="GEL95053.1"/>
    </source>
</evidence>
<evidence type="ECO:0000313" key="2">
    <source>
        <dbReference type="Proteomes" id="UP000321720"/>
    </source>
</evidence>
<dbReference type="NCBIfam" id="TIGR02243">
    <property type="entry name" value="putative baseplate assembly protein"/>
    <property type="match status" value="1"/>
</dbReference>
<dbReference type="AlphaFoldDB" id="A0A511JBH6"/>
<gene>
    <name evidence="1" type="ORF">CCO02nite_17110</name>
</gene>
<dbReference type="RefSeq" id="WP_146842694.1">
    <property type="nucleotide sequence ID" value="NZ_BJWG01000006.1"/>
</dbReference>
<name>A0A511JBH6_9CELL</name>
<protein>
    <submittedName>
        <fullName evidence="1">Putative baseplate assembly protein</fullName>
    </submittedName>
</protein>